<evidence type="ECO:0000256" key="1">
    <source>
        <dbReference type="ARBA" id="ARBA00022741"/>
    </source>
</evidence>
<dbReference type="Pfam" id="PF06414">
    <property type="entry name" value="Zeta_toxin"/>
    <property type="match status" value="1"/>
</dbReference>
<evidence type="ECO:0000256" key="2">
    <source>
        <dbReference type="ARBA" id="ARBA00022840"/>
    </source>
</evidence>
<dbReference type="SUPFAM" id="SSF52540">
    <property type="entry name" value="P-loop containing nucleoside triphosphate hydrolases"/>
    <property type="match status" value="1"/>
</dbReference>
<feature type="domain" description="Zeta toxin" evidence="3">
    <location>
        <begin position="104"/>
        <end position="210"/>
    </location>
</feature>
<dbReference type="PANTHER" id="PTHR39206:SF1">
    <property type="entry name" value="SLL8004 PROTEIN"/>
    <property type="match status" value="1"/>
</dbReference>
<sequence length="247" mass="28935">MNQETLRLRMFAGPNGSGKSTFKSIIRPELLGVFVNPDEIELQIRNYDFLDLKSYRVESTETEVLDFFAKSTLLKRVELSDEARNLRFNEGKLSFFNVEVNAYFASVAADFIRHKLIECSKSFTFETVMSFKDKIEILRKAQLRGYRTYLYYVATEDPVINISRVRYRVKMGGHSVPEDKIISRYQRSLDLLMEAIKFTNRAYIFDNSTHEHIWLAEVTNGRLLEMKTDQVPEWFKKALGEKFNIGY</sequence>
<accession>A0A378KLJ2</accession>
<gene>
    <name evidence="4" type="ORF">NCTC11978_03389</name>
</gene>
<reference evidence="4 5" key="1">
    <citation type="submission" date="2018-06" db="EMBL/GenBank/DDBJ databases">
        <authorList>
            <consortium name="Pathogen Informatics"/>
            <person name="Doyle S."/>
        </authorList>
    </citation>
    <scope>NUCLEOTIDE SEQUENCE [LARGE SCALE GENOMIC DNA]</scope>
    <source>
        <strain evidence="4 5">NCTC11978</strain>
    </source>
</reference>
<dbReference type="EMBL" id="UGNY01000002">
    <property type="protein sequence ID" value="STX88372.1"/>
    <property type="molecule type" value="Genomic_DNA"/>
</dbReference>
<name>A0A378KLJ2_9GAMM</name>
<dbReference type="GO" id="GO:0016301">
    <property type="term" value="F:kinase activity"/>
    <property type="evidence" value="ECO:0007669"/>
    <property type="project" value="InterPro"/>
</dbReference>
<dbReference type="PANTHER" id="PTHR39206">
    <property type="entry name" value="SLL8004 PROTEIN"/>
    <property type="match status" value="1"/>
</dbReference>
<protein>
    <submittedName>
        <fullName evidence="4">Uncharacterized protein conserved in bacteria</fullName>
    </submittedName>
</protein>
<dbReference type="GO" id="GO:0005524">
    <property type="term" value="F:ATP binding"/>
    <property type="evidence" value="ECO:0007669"/>
    <property type="project" value="UniProtKB-KW"/>
</dbReference>
<evidence type="ECO:0000313" key="5">
    <source>
        <dbReference type="Proteomes" id="UP000254033"/>
    </source>
</evidence>
<dbReference type="RefSeq" id="WP_115176568.1">
    <property type="nucleotide sequence ID" value="NZ_UGNY01000002.1"/>
</dbReference>
<evidence type="ECO:0000313" key="4">
    <source>
        <dbReference type="EMBL" id="STX88372.1"/>
    </source>
</evidence>
<dbReference type="InterPro" id="IPR010488">
    <property type="entry name" value="Zeta_toxin_domain"/>
</dbReference>
<organism evidence="4 5">
    <name type="scientific">Legionella feeleii</name>
    <dbReference type="NCBI Taxonomy" id="453"/>
    <lineage>
        <taxon>Bacteria</taxon>
        <taxon>Pseudomonadati</taxon>
        <taxon>Pseudomonadota</taxon>
        <taxon>Gammaproteobacteria</taxon>
        <taxon>Legionellales</taxon>
        <taxon>Legionellaceae</taxon>
        <taxon>Legionella</taxon>
    </lineage>
</organism>
<dbReference type="AlphaFoldDB" id="A0A378KLJ2"/>
<keyword evidence="2" id="KW-0067">ATP-binding</keyword>
<dbReference type="Proteomes" id="UP000254033">
    <property type="component" value="Unassembled WGS sequence"/>
</dbReference>
<evidence type="ECO:0000259" key="3">
    <source>
        <dbReference type="Pfam" id="PF06414"/>
    </source>
</evidence>
<dbReference type="Gene3D" id="3.40.50.300">
    <property type="entry name" value="P-loop containing nucleotide triphosphate hydrolases"/>
    <property type="match status" value="1"/>
</dbReference>
<keyword evidence="1" id="KW-0547">Nucleotide-binding</keyword>
<proteinExistence type="predicted"/>
<dbReference type="InterPro" id="IPR027417">
    <property type="entry name" value="P-loop_NTPase"/>
</dbReference>